<dbReference type="Gene3D" id="2.160.10.10">
    <property type="entry name" value="Hexapeptide repeat proteins"/>
    <property type="match status" value="1"/>
</dbReference>
<dbReference type="PANTHER" id="PTHR23416">
    <property type="entry name" value="SIALIC ACID SYNTHASE-RELATED"/>
    <property type="match status" value="1"/>
</dbReference>
<dbReference type="GO" id="GO:0016407">
    <property type="term" value="F:acetyltransferase activity"/>
    <property type="evidence" value="ECO:0007669"/>
    <property type="project" value="InterPro"/>
</dbReference>
<dbReference type="GO" id="GO:0008374">
    <property type="term" value="F:O-acyltransferase activity"/>
    <property type="evidence" value="ECO:0007669"/>
    <property type="project" value="TreeGrafter"/>
</dbReference>
<dbReference type="RefSeq" id="WP_093010311.1">
    <property type="nucleotide sequence ID" value="NZ_FOXV01000004.1"/>
</dbReference>
<gene>
    <name evidence="9" type="ORF">SAMN05421853_104172</name>
</gene>
<dbReference type="InterPro" id="IPR001451">
    <property type="entry name" value="Hexapep"/>
</dbReference>
<dbReference type="AlphaFoldDB" id="A0A1I5XW72"/>
<evidence type="ECO:0000256" key="6">
    <source>
        <dbReference type="ARBA" id="ARBA00055587"/>
    </source>
</evidence>
<dbReference type="PANTHER" id="PTHR23416:SF23">
    <property type="entry name" value="ACETYLTRANSFERASE C18B11.09C-RELATED"/>
    <property type="match status" value="1"/>
</dbReference>
<dbReference type="Proteomes" id="UP000243106">
    <property type="component" value="Unassembled WGS sequence"/>
</dbReference>
<evidence type="ECO:0000313" key="9">
    <source>
        <dbReference type="EMBL" id="SFQ36188.1"/>
    </source>
</evidence>
<dbReference type="FunFam" id="2.160.10.10:FF:000025">
    <property type="entry name" value="Hexapeptide-repeat containing-acetyltransferase"/>
    <property type="match status" value="1"/>
</dbReference>
<evidence type="ECO:0000256" key="7">
    <source>
        <dbReference type="ARBA" id="ARBA00067695"/>
    </source>
</evidence>
<protein>
    <recommendedName>
        <fullName evidence="7">Nodulation protein L</fullName>
    </recommendedName>
</protein>
<dbReference type="EMBL" id="FOXV01000004">
    <property type="protein sequence ID" value="SFQ36188.1"/>
    <property type="molecule type" value="Genomic_DNA"/>
</dbReference>
<dbReference type="InterPro" id="IPR011004">
    <property type="entry name" value="Trimer_LpxA-like_sf"/>
</dbReference>
<dbReference type="InterPro" id="IPR018357">
    <property type="entry name" value="Hexapep_transf_CS"/>
</dbReference>
<dbReference type="GO" id="GO:0005829">
    <property type="term" value="C:cytosol"/>
    <property type="evidence" value="ECO:0007669"/>
    <property type="project" value="TreeGrafter"/>
</dbReference>
<evidence type="ECO:0000313" key="10">
    <source>
        <dbReference type="Proteomes" id="UP000243106"/>
    </source>
</evidence>
<keyword evidence="5" id="KW-0012">Acyltransferase</keyword>
<accession>A0A1I5XW72</accession>
<organism evidence="9 10">
    <name type="scientific">Roseivivax halotolerans</name>
    <dbReference type="NCBI Taxonomy" id="93684"/>
    <lineage>
        <taxon>Bacteria</taxon>
        <taxon>Pseudomonadati</taxon>
        <taxon>Pseudomonadota</taxon>
        <taxon>Alphaproteobacteria</taxon>
        <taxon>Rhodobacterales</taxon>
        <taxon>Roseobacteraceae</taxon>
        <taxon>Roseivivax</taxon>
    </lineage>
</organism>
<dbReference type="SUPFAM" id="SSF51161">
    <property type="entry name" value="Trimeric LpxA-like enzymes"/>
    <property type="match status" value="1"/>
</dbReference>
<evidence type="ECO:0000256" key="4">
    <source>
        <dbReference type="ARBA" id="ARBA00022737"/>
    </source>
</evidence>
<dbReference type="InterPro" id="IPR051159">
    <property type="entry name" value="Hexapeptide_acetyltransf"/>
</dbReference>
<sequence length="187" mass="20207">MTSEKEKMIAGELYYPGDPELAEDRKRAQRLMRDYNQTTYGDESRPALLAELLGRLGDSVAIRAPFYVEYGYNIEIGSQVFLNYGCYLLDAGPIRIGNGCDIGPYVQLLTADHPRERAARKAELETTRPVTLGEDVWIGASAIILPGITIGDGAIVGAGAVVTRDVAEGATVVGNPARPVGTKSNQY</sequence>
<dbReference type="CDD" id="cd03357">
    <property type="entry name" value="LbH_MAT_GAT"/>
    <property type="match status" value="1"/>
</dbReference>
<evidence type="ECO:0000256" key="3">
    <source>
        <dbReference type="ARBA" id="ARBA00022679"/>
    </source>
</evidence>
<dbReference type="Pfam" id="PF12464">
    <property type="entry name" value="Mac"/>
    <property type="match status" value="1"/>
</dbReference>
<evidence type="ECO:0000256" key="1">
    <source>
        <dbReference type="ARBA" id="ARBA00007274"/>
    </source>
</evidence>
<comment type="function">
    <text evidence="6">Acetyltransferase implicated in the O-acetylation of Nod factors.</text>
</comment>
<dbReference type="SMART" id="SM01266">
    <property type="entry name" value="Mac"/>
    <property type="match status" value="1"/>
</dbReference>
<evidence type="ECO:0000259" key="8">
    <source>
        <dbReference type="SMART" id="SM01266"/>
    </source>
</evidence>
<proteinExistence type="inferred from homology"/>
<dbReference type="PROSITE" id="PS00101">
    <property type="entry name" value="HEXAPEP_TRANSFERASES"/>
    <property type="match status" value="1"/>
</dbReference>
<evidence type="ECO:0000256" key="2">
    <source>
        <dbReference type="ARBA" id="ARBA00022458"/>
    </source>
</evidence>
<name>A0A1I5XW72_9RHOB</name>
<keyword evidence="3 9" id="KW-0808">Transferase</keyword>
<dbReference type="STRING" id="93684.SAMN05421853_104172"/>
<dbReference type="Pfam" id="PF00132">
    <property type="entry name" value="Hexapep"/>
    <property type="match status" value="1"/>
</dbReference>
<comment type="similarity">
    <text evidence="1">Belongs to the transferase hexapeptide repeat family.</text>
</comment>
<feature type="domain" description="Maltose/galactoside acetyltransferase" evidence="8">
    <location>
        <begin position="5"/>
        <end position="58"/>
    </location>
</feature>
<reference evidence="10" key="1">
    <citation type="submission" date="2016-10" db="EMBL/GenBank/DDBJ databases">
        <authorList>
            <person name="Varghese N."/>
            <person name="Submissions S."/>
        </authorList>
    </citation>
    <scope>NUCLEOTIDE SEQUENCE [LARGE SCALE GENOMIC DNA]</scope>
    <source>
        <strain evidence="10">JCM 10271</strain>
    </source>
</reference>
<evidence type="ECO:0000256" key="5">
    <source>
        <dbReference type="ARBA" id="ARBA00023315"/>
    </source>
</evidence>
<keyword evidence="10" id="KW-1185">Reference proteome</keyword>
<dbReference type="InterPro" id="IPR024688">
    <property type="entry name" value="Mac_dom"/>
</dbReference>
<keyword evidence="2" id="KW-0536">Nodulation</keyword>
<keyword evidence="4" id="KW-0677">Repeat</keyword>